<dbReference type="PANTHER" id="PTHR48111:SF38">
    <property type="entry name" value="TWO-COMPONENT RESPONSE REGULATOR"/>
    <property type="match status" value="1"/>
</dbReference>
<reference evidence="10 11" key="1">
    <citation type="journal article" date="2019" name="Front. Microbiol.">
        <title>Genomic Features for Desiccation Tolerance and Sugar Biosynthesis in the Extremophile Gloeocapsopsis sp. UTEX B3054.</title>
        <authorList>
            <person name="Urrejola C."/>
            <person name="Alcorta J."/>
            <person name="Salas L."/>
            <person name="Vasquez M."/>
            <person name="Polz M.F."/>
            <person name="Vicuna R."/>
            <person name="Diez B."/>
        </authorList>
    </citation>
    <scope>NUCLEOTIDE SEQUENCE [LARGE SCALE GENOMIC DNA]</scope>
    <source>
        <strain evidence="10 11">1H9</strain>
    </source>
</reference>
<dbReference type="SMART" id="SM00862">
    <property type="entry name" value="Trans_reg_C"/>
    <property type="match status" value="1"/>
</dbReference>
<dbReference type="RefSeq" id="WP_105218419.1">
    <property type="nucleotide sequence ID" value="NZ_CAWNSU010000115.1"/>
</dbReference>
<dbReference type="OrthoDB" id="508982at2"/>
<dbReference type="Gene3D" id="6.10.250.690">
    <property type="match status" value="1"/>
</dbReference>
<organism evidence="10 11">
    <name type="scientific">Gloeocapsopsis dulcis AAB1 = 1H9</name>
    <dbReference type="NCBI Taxonomy" id="1433147"/>
    <lineage>
        <taxon>Bacteria</taxon>
        <taxon>Bacillati</taxon>
        <taxon>Cyanobacteriota</taxon>
        <taxon>Cyanophyceae</taxon>
        <taxon>Oscillatoriophycideae</taxon>
        <taxon>Chroococcales</taxon>
        <taxon>Chroococcaceae</taxon>
        <taxon>Gloeocapsopsis</taxon>
        <taxon>Gloeocapsopsis dulcis</taxon>
    </lineage>
</organism>
<dbReference type="Pfam" id="PF00072">
    <property type="entry name" value="Response_reg"/>
    <property type="match status" value="1"/>
</dbReference>
<keyword evidence="4 7" id="KW-0238">DNA-binding</keyword>
<dbReference type="FunFam" id="3.40.50.2300:FF:000001">
    <property type="entry name" value="DNA-binding response regulator PhoB"/>
    <property type="match status" value="1"/>
</dbReference>
<dbReference type="Proteomes" id="UP000441797">
    <property type="component" value="Unassembled WGS sequence"/>
</dbReference>
<dbReference type="InterPro" id="IPR011006">
    <property type="entry name" value="CheY-like_superfamily"/>
</dbReference>
<gene>
    <name evidence="10" type="ORF">BWI75_01085</name>
</gene>
<dbReference type="EMBL" id="NAPY01000001">
    <property type="protein sequence ID" value="MUL34992.1"/>
    <property type="molecule type" value="Genomic_DNA"/>
</dbReference>
<evidence type="ECO:0000256" key="2">
    <source>
        <dbReference type="ARBA" id="ARBA00023012"/>
    </source>
</evidence>
<keyword evidence="3" id="KW-0805">Transcription regulation</keyword>
<evidence type="ECO:0000259" key="9">
    <source>
        <dbReference type="PROSITE" id="PS51755"/>
    </source>
</evidence>
<keyword evidence="1 6" id="KW-0597">Phosphoprotein</keyword>
<feature type="DNA-binding region" description="OmpR/PhoB-type" evidence="7">
    <location>
        <begin position="128"/>
        <end position="222"/>
    </location>
</feature>
<keyword evidence="11" id="KW-1185">Reference proteome</keyword>
<protein>
    <submittedName>
        <fullName evidence="10">DNA-binding response regulator</fullName>
    </submittedName>
</protein>
<keyword evidence="5" id="KW-0804">Transcription</keyword>
<dbReference type="InterPro" id="IPR001789">
    <property type="entry name" value="Sig_transdc_resp-reg_receiver"/>
</dbReference>
<dbReference type="SUPFAM" id="SSF52172">
    <property type="entry name" value="CheY-like"/>
    <property type="match status" value="1"/>
</dbReference>
<dbReference type="Gene3D" id="3.40.50.2300">
    <property type="match status" value="1"/>
</dbReference>
<dbReference type="Pfam" id="PF00486">
    <property type="entry name" value="Trans_reg_C"/>
    <property type="match status" value="1"/>
</dbReference>
<dbReference type="GO" id="GO:0006355">
    <property type="term" value="P:regulation of DNA-templated transcription"/>
    <property type="evidence" value="ECO:0007669"/>
    <property type="project" value="InterPro"/>
</dbReference>
<evidence type="ECO:0000256" key="7">
    <source>
        <dbReference type="PROSITE-ProRule" id="PRU01091"/>
    </source>
</evidence>
<dbReference type="InterPro" id="IPR016032">
    <property type="entry name" value="Sig_transdc_resp-reg_C-effctor"/>
</dbReference>
<dbReference type="GO" id="GO:0000156">
    <property type="term" value="F:phosphorelay response regulator activity"/>
    <property type="evidence" value="ECO:0007669"/>
    <property type="project" value="TreeGrafter"/>
</dbReference>
<dbReference type="SMART" id="SM00448">
    <property type="entry name" value="REC"/>
    <property type="match status" value="1"/>
</dbReference>
<dbReference type="InterPro" id="IPR001867">
    <property type="entry name" value="OmpR/PhoB-type_DNA-bd"/>
</dbReference>
<sequence length="222" mass="25393">MNRILIAEDEPRISAFLKKALEANGFATTVVEDGNGAAYLARSQDFDLLLLDLMLPGKHGLKVIEEIRDRGESLPIIILTVFDDVKDKVTGLEAGADDYITKPFRLEELIARVRVQLRKTHSSQHKEETLLQVGSIVLDLRRHQVQVADRLVELPIREFTLLEILMRHPGEVVSREDLLNHVWGYDYEPNSNIVDVYIGYLRKKLGNRLIETVRGIGYRLRK</sequence>
<dbReference type="SUPFAM" id="SSF46894">
    <property type="entry name" value="C-terminal effector domain of the bipartite response regulators"/>
    <property type="match status" value="1"/>
</dbReference>
<evidence type="ECO:0000313" key="11">
    <source>
        <dbReference type="Proteomes" id="UP000441797"/>
    </source>
</evidence>
<dbReference type="InterPro" id="IPR036388">
    <property type="entry name" value="WH-like_DNA-bd_sf"/>
</dbReference>
<dbReference type="FunFam" id="1.10.10.10:FF:000005">
    <property type="entry name" value="Two-component system response regulator"/>
    <property type="match status" value="1"/>
</dbReference>
<dbReference type="Gene3D" id="1.10.10.10">
    <property type="entry name" value="Winged helix-like DNA-binding domain superfamily/Winged helix DNA-binding domain"/>
    <property type="match status" value="1"/>
</dbReference>
<evidence type="ECO:0000256" key="4">
    <source>
        <dbReference type="ARBA" id="ARBA00023125"/>
    </source>
</evidence>
<accession>A0A6N8FQT1</accession>
<feature type="domain" description="Response regulatory" evidence="8">
    <location>
        <begin position="3"/>
        <end position="117"/>
    </location>
</feature>
<dbReference type="AlphaFoldDB" id="A0A6N8FQT1"/>
<name>A0A6N8FQT1_9CHRO</name>
<dbReference type="GO" id="GO:0032993">
    <property type="term" value="C:protein-DNA complex"/>
    <property type="evidence" value="ECO:0007669"/>
    <property type="project" value="TreeGrafter"/>
</dbReference>
<evidence type="ECO:0000256" key="6">
    <source>
        <dbReference type="PROSITE-ProRule" id="PRU00169"/>
    </source>
</evidence>
<feature type="domain" description="OmpR/PhoB-type" evidence="9">
    <location>
        <begin position="128"/>
        <end position="222"/>
    </location>
</feature>
<dbReference type="CDD" id="cd00383">
    <property type="entry name" value="trans_reg_C"/>
    <property type="match status" value="1"/>
</dbReference>
<dbReference type="InterPro" id="IPR039420">
    <property type="entry name" value="WalR-like"/>
</dbReference>
<dbReference type="PROSITE" id="PS50110">
    <property type="entry name" value="RESPONSE_REGULATORY"/>
    <property type="match status" value="1"/>
</dbReference>
<comment type="caution">
    <text evidence="10">The sequence shown here is derived from an EMBL/GenBank/DDBJ whole genome shotgun (WGS) entry which is preliminary data.</text>
</comment>
<keyword evidence="2" id="KW-0902">Two-component regulatory system</keyword>
<evidence type="ECO:0000259" key="8">
    <source>
        <dbReference type="PROSITE" id="PS50110"/>
    </source>
</evidence>
<evidence type="ECO:0000313" key="10">
    <source>
        <dbReference type="EMBL" id="MUL34992.1"/>
    </source>
</evidence>
<evidence type="ECO:0000256" key="5">
    <source>
        <dbReference type="ARBA" id="ARBA00023163"/>
    </source>
</evidence>
<dbReference type="PROSITE" id="PS51755">
    <property type="entry name" value="OMPR_PHOB"/>
    <property type="match status" value="1"/>
</dbReference>
<proteinExistence type="predicted"/>
<dbReference type="PANTHER" id="PTHR48111">
    <property type="entry name" value="REGULATOR OF RPOS"/>
    <property type="match status" value="1"/>
</dbReference>
<evidence type="ECO:0000256" key="3">
    <source>
        <dbReference type="ARBA" id="ARBA00023015"/>
    </source>
</evidence>
<dbReference type="GO" id="GO:0000976">
    <property type="term" value="F:transcription cis-regulatory region binding"/>
    <property type="evidence" value="ECO:0007669"/>
    <property type="project" value="TreeGrafter"/>
</dbReference>
<feature type="modified residue" description="4-aspartylphosphate" evidence="6">
    <location>
        <position position="52"/>
    </location>
</feature>
<dbReference type="GO" id="GO:0005829">
    <property type="term" value="C:cytosol"/>
    <property type="evidence" value="ECO:0007669"/>
    <property type="project" value="TreeGrafter"/>
</dbReference>
<evidence type="ECO:0000256" key="1">
    <source>
        <dbReference type="ARBA" id="ARBA00022553"/>
    </source>
</evidence>